<keyword evidence="1" id="KW-1133">Transmembrane helix</keyword>
<sequence>MKLLIVIGMLVVPVLFVWLRRISGLLKALFDALALVSAFGFGLLSAFAVQDIRAHGTVYATEVHHVFENWAFLLFGSYLGLYLLYLLLWGTMTSYRRTDS</sequence>
<accession>A0A927C3V3</accession>
<feature type="transmembrane region" description="Helical" evidence="1">
    <location>
        <begin position="29"/>
        <end position="49"/>
    </location>
</feature>
<name>A0A927C3V3_9BACL</name>
<dbReference type="RefSeq" id="WP_190924308.1">
    <property type="nucleotide sequence ID" value="NZ_JACXJA010000003.1"/>
</dbReference>
<evidence type="ECO:0000256" key="1">
    <source>
        <dbReference type="SAM" id="Phobius"/>
    </source>
</evidence>
<organism evidence="2 3">
    <name type="scientific">Paenibacillus oceani</name>
    <dbReference type="NCBI Taxonomy" id="2772510"/>
    <lineage>
        <taxon>Bacteria</taxon>
        <taxon>Bacillati</taxon>
        <taxon>Bacillota</taxon>
        <taxon>Bacilli</taxon>
        <taxon>Bacillales</taxon>
        <taxon>Paenibacillaceae</taxon>
        <taxon>Paenibacillus</taxon>
    </lineage>
</organism>
<evidence type="ECO:0000313" key="3">
    <source>
        <dbReference type="Proteomes" id="UP000639396"/>
    </source>
</evidence>
<dbReference type="AlphaFoldDB" id="A0A927C3V3"/>
<comment type="caution">
    <text evidence="2">The sequence shown here is derived from an EMBL/GenBank/DDBJ whole genome shotgun (WGS) entry which is preliminary data.</text>
</comment>
<keyword evidence="1" id="KW-0472">Membrane</keyword>
<reference evidence="2" key="1">
    <citation type="submission" date="2020-09" db="EMBL/GenBank/DDBJ databases">
        <title>A novel bacterium of genus Paenibacillus, isolated from South China Sea.</title>
        <authorList>
            <person name="Huang H."/>
            <person name="Mo K."/>
            <person name="Hu Y."/>
        </authorList>
    </citation>
    <scope>NUCLEOTIDE SEQUENCE</scope>
    <source>
        <strain evidence="2">IB182363</strain>
    </source>
</reference>
<dbReference type="EMBL" id="JACXJA010000003">
    <property type="protein sequence ID" value="MBD2860833.1"/>
    <property type="molecule type" value="Genomic_DNA"/>
</dbReference>
<keyword evidence="1" id="KW-0812">Transmembrane</keyword>
<evidence type="ECO:0000313" key="2">
    <source>
        <dbReference type="EMBL" id="MBD2860833.1"/>
    </source>
</evidence>
<dbReference type="Proteomes" id="UP000639396">
    <property type="component" value="Unassembled WGS sequence"/>
</dbReference>
<feature type="transmembrane region" description="Helical" evidence="1">
    <location>
        <begin position="69"/>
        <end position="88"/>
    </location>
</feature>
<keyword evidence="3" id="KW-1185">Reference proteome</keyword>
<protein>
    <submittedName>
        <fullName evidence="2">Transposase</fullName>
    </submittedName>
</protein>
<proteinExistence type="predicted"/>
<gene>
    <name evidence="2" type="ORF">IDH45_02390</name>
</gene>
<feature type="transmembrane region" description="Helical" evidence="1">
    <location>
        <begin position="6"/>
        <end position="22"/>
    </location>
</feature>